<dbReference type="EMBL" id="JAJSOW010000003">
    <property type="protein sequence ID" value="KAI9194822.1"/>
    <property type="molecule type" value="Genomic_DNA"/>
</dbReference>
<name>A0AAD5JDD0_ACENE</name>
<dbReference type="GO" id="GO:0003677">
    <property type="term" value="F:DNA binding"/>
    <property type="evidence" value="ECO:0007669"/>
    <property type="project" value="InterPro"/>
</dbReference>
<dbReference type="Proteomes" id="UP001064489">
    <property type="component" value="Chromosome 1"/>
</dbReference>
<dbReference type="GO" id="GO:0042791">
    <property type="term" value="P:5S class rRNA transcription by RNA polymerase III"/>
    <property type="evidence" value="ECO:0007669"/>
    <property type="project" value="TreeGrafter"/>
</dbReference>
<protein>
    <submittedName>
        <fullName evidence="2">Uncharacterized protein</fullName>
    </submittedName>
</protein>
<dbReference type="AlphaFoldDB" id="A0AAD5JDD0"/>
<dbReference type="InterPro" id="IPR044210">
    <property type="entry name" value="Tfc3-like"/>
</dbReference>
<evidence type="ECO:0000313" key="2">
    <source>
        <dbReference type="EMBL" id="KAI9194822.1"/>
    </source>
</evidence>
<organism evidence="2 3">
    <name type="scientific">Acer negundo</name>
    <name type="common">Box elder</name>
    <dbReference type="NCBI Taxonomy" id="4023"/>
    <lineage>
        <taxon>Eukaryota</taxon>
        <taxon>Viridiplantae</taxon>
        <taxon>Streptophyta</taxon>
        <taxon>Embryophyta</taxon>
        <taxon>Tracheophyta</taxon>
        <taxon>Spermatophyta</taxon>
        <taxon>Magnoliopsida</taxon>
        <taxon>eudicotyledons</taxon>
        <taxon>Gunneridae</taxon>
        <taxon>Pentapetalae</taxon>
        <taxon>rosids</taxon>
        <taxon>malvids</taxon>
        <taxon>Sapindales</taxon>
        <taxon>Sapindaceae</taxon>
        <taxon>Hippocastanoideae</taxon>
        <taxon>Acereae</taxon>
        <taxon>Acer</taxon>
    </lineage>
</organism>
<evidence type="ECO:0000256" key="1">
    <source>
        <dbReference type="SAM" id="MobiDB-lite"/>
    </source>
</evidence>
<accession>A0AAD5JDD0</accession>
<reference evidence="2" key="1">
    <citation type="journal article" date="2022" name="Plant J.">
        <title>Strategies of tolerance reflected in two North American maple genomes.</title>
        <authorList>
            <person name="McEvoy S.L."/>
            <person name="Sezen U.U."/>
            <person name="Trouern-Trend A."/>
            <person name="McMahon S.M."/>
            <person name="Schaberg P.G."/>
            <person name="Yang J."/>
            <person name="Wegrzyn J.L."/>
            <person name="Swenson N.G."/>
        </authorList>
    </citation>
    <scope>NUCLEOTIDE SEQUENCE</scope>
    <source>
        <strain evidence="2">91603</strain>
    </source>
</reference>
<dbReference type="PANTHER" id="PTHR15180">
    <property type="entry name" value="GENERAL TRANSCRIPTION FACTOR 3C POLYPEPTIDE 1"/>
    <property type="match status" value="1"/>
</dbReference>
<dbReference type="GO" id="GO:0000127">
    <property type="term" value="C:transcription factor TFIIIC complex"/>
    <property type="evidence" value="ECO:0007669"/>
    <property type="project" value="InterPro"/>
</dbReference>
<dbReference type="PANTHER" id="PTHR15180:SF1">
    <property type="entry name" value="GENERAL TRANSCRIPTION FACTOR 3C POLYPEPTIDE 1"/>
    <property type="match status" value="1"/>
</dbReference>
<reference evidence="2" key="2">
    <citation type="submission" date="2023-02" db="EMBL/GenBank/DDBJ databases">
        <authorList>
            <person name="Swenson N.G."/>
            <person name="Wegrzyn J.L."/>
            <person name="Mcevoy S.L."/>
        </authorList>
    </citation>
    <scope>NUCLEOTIDE SEQUENCE</scope>
    <source>
        <strain evidence="2">91603</strain>
        <tissue evidence="2">Leaf</tissue>
    </source>
</reference>
<proteinExistence type="predicted"/>
<comment type="caution">
    <text evidence="2">The sequence shown here is derived from an EMBL/GenBank/DDBJ whole genome shotgun (WGS) entry which is preliminary data.</text>
</comment>
<keyword evidence="3" id="KW-1185">Reference proteome</keyword>
<dbReference type="GO" id="GO:0006384">
    <property type="term" value="P:transcription initiation at RNA polymerase III promoter"/>
    <property type="evidence" value="ECO:0007669"/>
    <property type="project" value="InterPro"/>
</dbReference>
<gene>
    <name evidence="2" type="ORF">LWI28_009461</name>
</gene>
<sequence>MMTVEYCFCNRDKPERICNRGIQFVGAIDDGSISKYPFPIDTGRRAANFSSQLHERKNDLIEQGINLDADLQCGDILHLFYLVSSGELSISPCLPDEGVGETVDFRSLKRKNVDNDLCDNDKAKKLKFLSEGELNFRREKGFPGITVSVHRATIMTADAVEMFKDGETCTAEHQGNAELNSTLGEGNGGSSCQSDCMKEVLDVGSVVTIAGSSSESPWDAKTTYAEYLLIPDQKEVSFFSPQVFKTVFAAIQKAGDQGLSMEEVSNVLDMPGEKIPECIIDVLQAFGRALKVNAYDSVRVVDALYRSKFFLTSMDGFHQYRNKSLLDKVLSNLLQPENHNIASSANSQNKKKRKADNVHQVTILNLPEAEADLLNETSTSNVHEDSTKGGVALPGGNNNDESYKFSSSALYMPILPWINGDGTTNNVVYNGLLRRLLGVVMQNPGILEDEIIHHMVVLNPQSCKKLMELMVLDGHLIARRMHQTTYRAPPAILQTLIGSRSKNSKMVYRDHFFANPKSTTLL</sequence>
<feature type="region of interest" description="Disordered" evidence="1">
    <location>
        <begin position="378"/>
        <end position="397"/>
    </location>
</feature>
<evidence type="ECO:0000313" key="3">
    <source>
        <dbReference type="Proteomes" id="UP001064489"/>
    </source>
</evidence>